<proteinExistence type="predicted"/>
<dbReference type="OMA" id="SCYSEDE"/>
<gene>
    <name evidence="1" type="ORF">LOTGIDRAFT_159322</name>
</gene>
<dbReference type="KEGG" id="lgi:LOTGIDRAFT_159322"/>
<evidence type="ECO:0000313" key="2">
    <source>
        <dbReference type="Proteomes" id="UP000030746"/>
    </source>
</evidence>
<dbReference type="AlphaFoldDB" id="V4AR45"/>
<dbReference type="RefSeq" id="XP_009051904.1">
    <property type="nucleotide sequence ID" value="XM_009053656.1"/>
</dbReference>
<dbReference type="CTD" id="20238027"/>
<accession>V4AR45</accession>
<dbReference type="Proteomes" id="UP000030746">
    <property type="component" value="Unassembled WGS sequence"/>
</dbReference>
<keyword evidence="2" id="KW-1185">Reference proteome</keyword>
<evidence type="ECO:0000313" key="1">
    <source>
        <dbReference type="EMBL" id="ESO97300.1"/>
    </source>
</evidence>
<dbReference type="GeneID" id="20238027"/>
<dbReference type="EMBL" id="KB201305">
    <property type="protein sequence ID" value="ESO97300.1"/>
    <property type="molecule type" value="Genomic_DNA"/>
</dbReference>
<dbReference type="OrthoDB" id="6059867at2759"/>
<reference evidence="1 2" key="1">
    <citation type="journal article" date="2013" name="Nature">
        <title>Insights into bilaterian evolution from three spiralian genomes.</title>
        <authorList>
            <person name="Simakov O."/>
            <person name="Marletaz F."/>
            <person name="Cho S.J."/>
            <person name="Edsinger-Gonzales E."/>
            <person name="Havlak P."/>
            <person name="Hellsten U."/>
            <person name="Kuo D.H."/>
            <person name="Larsson T."/>
            <person name="Lv J."/>
            <person name="Arendt D."/>
            <person name="Savage R."/>
            <person name="Osoegawa K."/>
            <person name="de Jong P."/>
            <person name="Grimwood J."/>
            <person name="Chapman J.A."/>
            <person name="Shapiro H."/>
            <person name="Aerts A."/>
            <person name="Otillar R.P."/>
            <person name="Terry A.Y."/>
            <person name="Boore J.L."/>
            <person name="Grigoriev I.V."/>
            <person name="Lindberg D.R."/>
            <person name="Seaver E.C."/>
            <person name="Weisblat D.A."/>
            <person name="Putnam N.H."/>
            <person name="Rokhsar D.S."/>
        </authorList>
    </citation>
    <scope>NUCLEOTIDE SEQUENCE [LARGE SCALE GENOMIC DNA]</scope>
</reference>
<organism evidence="1 2">
    <name type="scientific">Lottia gigantea</name>
    <name type="common">Giant owl limpet</name>
    <dbReference type="NCBI Taxonomy" id="225164"/>
    <lineage>
        <taxon>Eukaryota</taxon>
        <taxon>Metazoa</taxon>
        <taxon>Spiralia</taxon>
        <taxon>Lophotrochozoa</taxon>
        <taxon>Mollusca</taxon>
        <taxon>Gastropoda</taxon>
        <taxon>Patellogastropoda</taxon>
        <taxon>Lottioidea</taxon>
        <taxon>Lottiidae</taxon>
        <taxon>Lottia</taxon>
    </lineage>
</organism>
<name>V4AR45_LOTGI</name>
<dbReference type="HOGENOM" id="CLU_050439_0_0_1"/>
<sequence length="352" mass="39687">MKLEEILVFVSLILNVETQREQYFASSDSALLDYKDLKISTVLYNVRNKIRCGIICSQISTSSQTNKIMYNVDHPNITQSQCAVFNGNCYFVKKVTSCIKRRSNNSACSCMSPYYGSYCHLVLSSCEDVKHSMESLVNGIYSVATISGEIIEIFCDFQKTQIITFISKQSLSYLTTPDLMQFGSNRTRVVLRQNWINYQKDSILSQLTTHSSIPLSIYINGIGNFKEPANTVFGDFIFLGFLDLSNIYQDSVNGYATDSVDNDFANCKEFGHSYFNFYPNLENKEPTYTTNASNKVDIFAWTQTGVTIAANQELTLDYFYVTEIHFGGCGGLTTSSYWRTINGTALGLITDF</sequence>
<protein>
    <submittedName>
        <fullName evidence="1">Uncharacterized protein</fullName>
    </submittedName>
</protein>